<dbReference type="PANTHER" id="PTHR13230">
    <property type="entry name" value="GENERAL TRANSCRIPTION FACTOR IIIC, POLYPEPTIDE 5"/>
    <property type="match status" value="1"/>
</dbReference>
<dbReference type="Pfam" id="PF17682">
    <property type="entry name" value="Tau95_N"/>
    <property type="match status" value="1"/>
</dbReference>
<evidence type="ECO:0000313" key="9">
    <source>
        <dbReference type="Proteomes" id="UP000696280"/>
    </source>
</evidence>
<feature type="region of interest" description="Disordered" evidence="5">
    <location>
        <begin position="85"/>
        <end position="111"/>
    </location>
</feature>
<evidence type="ECO:0000256" key="1">
    <source>
        <dbReference type="ARBA" id="ARBA00004123"/>
    </source>
</evidence>
<sequence>MPEGAPLYRIDRRAVYSVEHPMLIKNDVDKALKTFGIGHPFERIFRGEDPEGCVPLYLRPSDPMCAPILSHHTATTDVLLKITVPKRTGRKRKRGSQGPFQGDVDVSTPSDTPLSLVKPTTILRSLRANKGNYKVEAVGEISHTHRFRTLPDFHHSVSNTEFFQRFQPTVLPANASKLREFKLDSSMGWEKNQYHIPPPSLSTYGLPFNWGWHQNADLLAEIDNTGNTTLINKGKMEPIKIKYLVSDAVDVPQYYPGDFPDDPEQIDVVKQLQLAFRERPIWTRRALKNRFSSLSYSHLLRYNIQYVAYTFKGGPWRDALVKFGLDPRTDPKYRFYQTVVFKIYMESATKPARRLRITRDKTVGQTLYHPTSHFFDGESFVLDGKVWQLCDLTDPLLARLVKNSKVREKCDYLHDGWYTNGALAKIKGIMRTKLDAVQLQKVLTEEDFEKTLAIPDHVPEKEASHQLTIPLPLVWSSEEHLRTLKEQGPVAPRAGGIKKYAHYKERTARLGPYLKDAKKRQKTRETLDELPDDEDEEFEEGMEDDMEDDQEGDKEADNPDNDPSAEAIAGAATTSGIRLPTGQYLAIDPALQAILPNEETMDRRPLMPSFGGAVEVGDDDEGDLDEEYDDFEEEDDDDDDGEGEIREDIILADEDEVIKYPTFDR</sequence>
<feature type="region of interest" description="Disordered" evidence="5">
    <location>
        <begin position="512"/>
        <end position="574"/>
    </location>
</feature>
<dbReference type="Proteomes" id="UP000696280">
    <property type="component" value="Unassembled WGS sequence"/>
</dbReference>
<dbReference type="GO" id="GO:0006384">
    <property type="term" value="P:transcription initiation at RNA polymerase III promoter"/>
    <property type="evidence" value="ECO:0007669"/>
    <property type="project" value="InterPro"/>
</dbReference>
<dbReference type="GO" id="GO:0000127">
    <property type="term" value="C:transcription factor TFIIIC complex"/>
    <property type="evidence" value="ECO:0007669"/>
    <property type="project" value="InterPro"/>
</dbReference>
<keyword evidence="2" id="KW-0238">DNA-binding</keyword>
<feature type="region of interest" description="Disordered" evidence="5">
    <location>
        <begin position="602"/>
        <end position="653"/>
    </location>
</feature>
<dbReference type="GO" id="GO:0001002">
    <property type="term" value="F:RNA polymerase III type 1 promoter sequence-specific DNA binding"/>
    <property type="evidence" value="ECO:0007669"/>
    <property type="project" value="TreeGrafter"/>
</dbReference>
<comment type="caution">
    <text evidence="8">The sequence shown here is derived from an EMBL/GenBank/DDBJ whole genome shotgun (WGS) entry which is preliminary data.</text>
</comment>
<feature type="domain" description="Transcription factor IIIC subunit 5 HTH" evidence="6">
    <location>
        <begin position="196"/>
        <end position="342"/>
    </location>
</feature>
<dbReference type="GO" id="GO:0001003">
    <property type="term" value="F:RNA polymerase III type 2 promoter sequence-specific DNA binding"/>
    <property type="evidence" value="ECO:0007669"/>
    <property type="project" value="TreeGrafter"/>
</dbReference>
<evidence type="ECO:0000259" key="6">
    <source>
        <dbReference type="Pfam" id="PF09734"/>
    </source>
</evidence>
<evidence type="ECO:0000313" key="8">
    <source>
        <dbReference type="EMBL" id="CAG8952956.1"/>
    </source>
</evidence>
<dbReference type="Pfam" id="PF09734">
    <property type="entry name" value="Tau95"/>
    <property type="match status" value="1"/>
</dbReference>
<proteinExistence type="predicted"/>
<evidence type="ECO:0000256" key="5">
    <source>
        <dbReference type="SAM" id="MobiDB-lite"/>
    </source>
</evidence>
<keyword evidence="9" id="KW-1185">Reference proteome</keyword>
<dbReference type="InterPro" id="IPR040454">
    <property type="entry name" value="TF_IIIC_Tfc1/Sfc1"/>
</dbReference>
<evidence type="ECO:0000259" key="7">
    <source>
        <dbReference type="Pfam" id="PF17682"/>
    </source>
</evidence>
<dbReference type="PANTHER" id="PTHR13230:SF5">
    <property type="entry name" value="GENERAL TRANSCRIPTION FACTOR 3C POLYPEPTIDE 5"/>
    <property type="match status" value="1"/>
</dbReference>
<reference evidence="8" key="1">
    <citation type="submission" date="2021-07" db="EMBL/GenBank/DDBJ databases">
        <authorList>
            <person name="Durling M."/>
        </authorList>
    </citation>
    <scope>NUCLEOTIDE SEQUENCE</scope>
</reference>
<evidence type="ECO:0000256" key="2">
    <source>
        <dbReference type="ARBA" id="ARBA00023125"/>
    </source>
</evidence>
<feature type="compositionally biased region" description="Acidic residues" evidence="5">
    <location>
        <begin position="528"/>
        <end position="560"/>
    </location>
</feature>
<accession>A0A9N9PN12</accession>
<gene>
    <name evidence="8" type="ORF">HYFRA_00007672</name>
</gene>
<dbReference type="InterPro" id="IPR041499">
    <property type="entry name" value="Tfc1/Sfc1_N"/>
</dbReference>
<evidence type="ECO:0000256" key="3">
    <source>
        <dbReference type="ARBA" id="ARBA00023163"/>
    </source>
</evidence>
<dbReference type="OrthoDB" id="5598268at2759"/>
<organism evidence="8 9">
    <name type="scientific">Hymenoscyphus fraxineus</name>
    <dbReference type="NCBI Taxonomy" id="746836"/>
    <lineage>
        <taxon>Eukaryota</taxon>
        <taxon>Fungi</taxon>
        <taxon>Dikarya</taxon>
        <taxon>Ascomycota</taxon>
        <taxon>Pezizomycotina</taxon>
        <taxon>Leotiomycetes</taxon>
        <taxon>Helotiales</taxon>
        <taxon>Helotiaceae</taxon>
        <taxon>Hymenoscyphus</taxon>
    </lineage>
</organism>
<dbReference type="AlphaFoldDB" id="A0A9N9PN12"/>
<dbReference type="InterPro" id="IPR019136">
    <property type="entry name" value="TF_IIIC_su-5_HTH"/>
</dbReference>
<keyword evidence="4" id="KW-0539">Nucleus</keyword>
<name>A0A9N9PN12_9HELO</name>
<comment type="subcellular location">
    <subcellularLocation>
        <location evidence="1">Nucleus</location>
    </subcellularLocation>
</comment>
<keyword evidence="3" id="KW-0804">Transcription</keyword>
<evidence type="ECO:0000256" key="4">
    <source>
        <dbReference type="ARBA" id="ARBA00023242"/>
    </source>
</evidence>
<dbReference type="InterPro" id="IPR042536">
    <property type="entry name" value="TFIIIC_tauA_Sfc1"/>
</dbReference>
<feature type="domain" description="Transcription factor IIIC subunit Tfc1/Sfc1 triple barrel" evidence="7">
    <location>
        <begin position="16"/>
        <end position="155"/>
    </location>
</feature>
<feature type="compositionally biased region" description="Acidic residues" evidence="5">
    <location>
        <begin position="616"/>
        <end position="642"/>
    </location>
</feature>
<protein>
    <submittedName>
        <fullName evidence="8">Uncharacterized protein</fullName>
    </submittedName>
</protein>
<dbReference type="Gene3D" id="3.30.200.160">
    <property type="entry name" value="TFIIIC, subcomplex tauA, subunit Sfc1, barrel domain"/>
    <property type="match status" value="1"/>
</dbReference>
<dbReference type="EMBL" id="CAJVRL010000048">
    <property type="protein sequence ID" value="CAG8952956.1"/>
    <property type="molecule type" value="Genomic_DNA"/>
</dbReference>
<dbReference type="GO" id="GO:0005634">
    <property type="term" value="C:nucleus"/>
    <property type="evidence" value="ECO:0007669"/>
    <property type="project" value="UniProtKB-SubCell"/>
</dbReference>